<evidence type="ECO:0000256" key="4">
    <source>
        <dbReference type="ARBA" id="ARBA00022989"/>
    </source>
</evidence>
<dbReference type="SUPFAM" id="SSF103473">
    <property type="entry name" value="MFS general substrate transporter"/>
    <property type="match status" value="1"/>
</dbReference>
<dbReference type="Gene3D" id="1.20.1250.20">
    <property type="entry name" value="MFS general substrate transporter like domains"/>
    <property type="match status" value="1"/>
</dbReference>
<accession>A0A2P5GVS7</accession>
<feature type="transmembrane region" description="Helical" evidence="6">
    <location>
        <begin position="255"/>
        <end position="276"/>
    </location>
</feature>
<proteinExistence type="predicted"/>
<comment type="subcellular location">
    <subcellularLocation>
        <location evidence="1">Cell membrane</location>
        <topology evidence="1">Multi-pass membrane protein</topology>
    </subcellularLocation>
</comment>
<dbReference type="InterPro" id="IPR020846">
    <property type="entry name" value="MFS_dom"/>
</dbReference>
<dbReference type="EMBL" id="PQGD01000001">
    <property type="protein sequence ID" value="POP50666.1"/>
    <property type="molecule type" value="Genomic_DNA"/>
</dbReference>
<feature type="transmembrane region" description="Helical" evidence="6">
    <location>
        <begin position="88"/>
        <end position="106"/>
    </location>
</feature>
<dbReference type="PANTHER" id="PTHR23508">
    <property type="entry name" value="CARBOXYLIC ACID TRANSPORTER PROTEIN HOMOLOG"/>
    <property type="match status" value="1"/>
</dbReference>
<dbReference type="InterPro" id="IPR005828">
    <property type="entry name" value="MFS_sugar_transport-like"/>
</dbReference>
<evidence type="ECO:0000313" key="8">
    <source>
        <dbReference type="EMBL" id="POP47655.1"/>
    </source>
</evidence>
<dbReference type="PROSITE" id="PS00217">
    <property type="entry name" value="SUGAR_TRANSPORT_2"/>
    <property type="match status" value="1"/>
</dbReference>
<feature type="transmembrane region" description="Helical" evidence="6">
    <location>
        <begin position="147"/>
        <end position="170"/>
    </location>
</feature>
<keyword evidence="4 6" id="KW-1133">Transmembrane helix</keyword>
<dbReference type="CDD" id="cd17316">
    <property type="entry name" value="MFS_SV2_like"/>
    <property type="match status" value="1"/>
</dbReference>
<dbReference type="GO" id="GO:0005886">
    <property type="term" value="C:plasma membrane"/>
    <property type="evidence" value="ECO:0007669"/>
    <property type="project" value="UniProtKB-SubCell"/>
</dbReference>
<dbReference type="InterPro" id="IPR005829">
    <property type="entry name" value="Sugar_transporter_CS"/>
</dbReference>
<dbReference type="PROSITE" id="PS50850">
    <property type="entry name" value="MFS"/>
    <property type="match status" value="1"/>
</dbReference>
<feature type="transmembrane region" description="Helical" evidence="6">
    <location>
        <begin position="288"/>
        <end position="307"/>
    </location>
</feature>
<feature type="transmembrane region" description="Helical" evidence="6">
    <location>
        <begin position="378"/>
        <end position="399"/>
    </location>
</feature>
<keyword evidence="3 6" id="KW-0812">Transmembrane</keyword>
<dbReference type="Proteomes" id="UP000237073">
    <property type="component" value="Unassembled WGS sequence"/>
</dbReference>
<keyword evidence="10" id="KW-1185">Reference proteome</keyword>
<evidence type="ECO:0000256" key="3">
    <source>
        <dbReference type="ARBA" id="ARBA00022692"/>
    </source>
</evidence>
<dbReference type="PANTHER" id="PTHR23508:SF10">
    <property type="entry name" value="CARBOXYLIC ACID TRANSPORTER PROTEIN HOMOLOG"/>
    <property type="match status" value="1"/>
</dbReference>
<dbReference type="RefSeq" id="WP_103674128.1">
    <property type="nucleotide sequence ID" value="NZ_PQGD01000001.1"/>
</dbReference>
<evidence type="ECO:0000313" key="10">
    <source>
        <dbReference type="Proteomes" id="UP000237073"/>
    </source>
</evidence>
<dbReference type="AlphaFoldDB" id="A0A2P5GVS7"/>
<dbReference type="InterPro" id="IPR036259">
    <property type="entry name" value="MFS_trans_sf"/>
</dbReference>
<dbReference type="Proteomes" id="UP000247005">
    <property type="component" value="Unassembled WGS sequence"/>
</dbReference>
<comment type="caution">
    <text evidence="9">The sequence shown here is derived from an EMBL/GenBank/DDBJ whole genome shotgun (WGS) entry which is preliminary data.</text>
</comment>
<gene>
    <name evidence="9" type="ORF">CHU32_00460</name>
    <name evidence="8" type="ORF">CHU33_00460</name>
</gene>
<dbReference type="EMBL" id="PQGE01000001">
    <property type="protein sequence ID" value="POP47655.1"/>
    <property type="molecule type" value="Genomic_DNA"/>
</dbReference>
<protein>
    <submittedName>
        <fullName evidence="9">MFS transporter</fullName>
    </submittedName>
</protein>
<reference evidence="10 11" key="1">
    <citation type="submission" date="2018-01" db="EMBL/GenBank/DDBJ databases">
        <title>Superficieibacter electus gen. nov., sp. nov., an extended-spectrum beta-lactamase possessing member of the Enterobacteriaceae family, isolated from intensive care unit surfaces.</title>
        <authorList>
            <person name="Potter R.F."/>
            <person name="D'Souza A.W."/>
        </authorList>
    </citation>
    <scope>NUCLEOTIDE SEQUENCE [LARGE SCALE GENOMIC DNA]</scope>
    <source>
        <strain evidence="9 11">BP-1</strain>
        <strain evidence="8 10">BP-2</strain>
    </source>
</reference>
<evidence type="ECO:0000256" key="5">
    <source>
        <dbReference type="ARBA" id="ARBA00023136"/>
    </source>
</evidence>
<organism evidence="9 11">
    <name type="scientific">Superficieibacter electus</name>
    <dbReference type="NCBI Taxonomy" id="2022662"/>
    <lineage>
        <taxon>Bacteria</taxon>
        <taxon>Pseudomonadati</taxon>
        <taxon>Pseudomonadota</taxon>
        <taxon>Gammaproteobacteria</taxon>
        <taxon>Enterobacterales</taxon>
        <taxon>Enterobacteriaceae</taxon>
        <taxon>Superficieibacter</taxon>
    </lineage>
</organism>
<feature type="domain" description="Major facilitator superfamily (MFS) profile" evidence="7">
    <location>
        <begin position="22"/>
        <end position="433"/>
    </location>
</feature>
<dbReference type="OrthoDB" id="3252866at2"/>
<keyword evidence="5 6" id="KW-0472">Membrane</keyword>
<feature type="transmembrane region" description="Helical" evidence="6">
    <location>
        <begin position="59"/>
        <end position="79"/>
    </location>
</feature>
<evidence type="ECO:0000256" key="6">
    <source>
        <dbReference type="SAM" id="Phobius"/>
    </source>
</evidence>
<dbReference type="GO" id="GO:0046943">
    <property type="term" value="F:carboxylic acid transmembrane transporter activity"/>
    <property type="evidence" value="ECO:0007669"/>
    <property type="project" value="TreeGrafter"/>
</dbReference>
<name>A0A2P5GVS7_9ENTR</name>
<evidence type="ECO:0000313" key="11">
    <source>
        <dbReference type="Proteomes" id="UP000247005"/>
    </source>
</evidence>
<feature type="transmembrane region" description="Helical" evidence="6">
    <location>
        <begin position="319"/>
        <end position="337"/>
    </location>
</feature>
<evidence type="ECO:0000256" key="2">
    <source>
        <dbReference type="ARBA" id="ARBA00022475"/>
    </source>
</evidence>
<dbReference type="Pfam" id="PF00083">
    <property type="entry name" value="Sugar_tr"/>
    <property type="match status" value="1"/>
</dbReference>
<evidence type="ECO:0000313" key="9">
    <source>
        <dbReference type="EMBL" id="POP50666.1"/>
    </source>
</evidence>
<feature type="transmembrane region" description="Helical" evidence="6">
    <location>
        <begin position="176"/>
        <end position="194"/>
    </location>
</feature>
<evidence type="ECO:0000256" key="1">
    <source>
        <dbReference type="ARBA" id="ARBA00004651"/>
    </source>
</evidence>
<feature type="transmembrane region" description="Helical" evidence="6">
    <location>
        <begin position="112"/>
        <end position="135"/>
    </location>
</feature>
<sequence>MSYTYDSVSIEEVPINRFHQLLTVRSSGGWLMDGYVLSIIGVALTPLAAGLALDSYWQGLIAISALIGICIGSPVGGWLTDRLGRKKLYFAGPALCLVCSLAQFWVETGTTLFILRLLIGVGIGIEYPVSSSLLVEFMPQKQRGPRLAMLTLVYFLGAALAYVVGNLLMAHAGPEGWRFILASPAVIGAAFLLLRLGSPESPRWLLSKGRDAEAEQVIQQVYGPTFSLRNLPEQPAVRKSSFGAAIKAGYGKRLLFTYVFWICSAAPVVAIYSFAPRLLAEYGLNGNWLAWGSVTITVMFVIGCAGAMQLINAMGRRSMVIHSFLWSGLVLIALGLISGLSPLLIVALFSAYAIVIGGTQALQMVYPNELFPTEIRAFAVGLGSALARVGGAVAAWLVPVSLQTIGVHGTTLGIALFSVVGCAVAFALAPETGSMSLQDAASIQR</sequence>
<evidence type="ECO:0000259" key="7">
    <source>
        <dbReference type="PROSITE" id="PS50850"/>
    </source>
</evidence>
<keyword evidence="2" id="KW-1003">Cell membrane</keyword>
<feature type="transmembrane region" description="Helical" evidence="6">
    <location>
        <begin position="35"/>
        <end position="53"/>
    </location>
</feature>
<feature type="transmembrane region" description="Helical" evidence="6">
    <location>
        <begin position="405"/>
        <end position="429"/>
    </location>
</feature>